<evidence type="ECO:0000313" key="2">
    <source>
        <dbReference type="EMBL" id="CAD7413960.1"/>
    </source>
</evidence>
<reference evidence="2" key="1">
    <citation type="submission" date="2020-11" db="EMBL/GenBank/DDBJ databases">
        <authorList>
            <person name="Tran Van P."/>
        </authorList>
    </citation>
    <scope>NUCLEOTIDE SEQUENCE</scope>
</reference>
<sequence length="372" mass="43159">MEEYRRIQYTTTYCSERGNNRPVHTRRYAHSEVPLSTTSLPTSTRLATHASGRAFQVELEEVNPHLRGGRVENHLGKTTPSSPDRDSNLDLSVLSSRAQHDKRCARKRGVGVFLFFVPARLSCEGTADVSPHVSLYMPSYHSQSRNNYVDKEDYDNSRTSSRSHSDEHWTANDPQLSQEEYNSLYGDEQEYSSEDDRPKMARFGGGKRPVGVPRKNHEISPSFFESDEHAGVTNNLRLTRPKGKYLKGNKYINNNNVYGSKDYDEDDQLQPIYYERENVHANYNPIKYSKRGRKREKKSKPSSKFSKKLFLRFVRGSRLYPTRERSSKRVRNRRNHLIGRQLLNTPHRYLSKSNLFFEPKSTSDTRRRLVSG</sequence>
<accession>A0A7R9DFU0</accession>
<proteinExistence type="predicted"/>
<feature type="compositionally biased region" description="Polar residues" evidence="1">
    <location>
        <begin position="172"/>
        <end position="181"/>
    </location>
</feature>
<feature type="region of interest" description="Disordered" evidence="1">
    <location>
        <begin position="69"/>
        <end position="89"/>
    </location>
</feature>
<feature type="region of interest" description="Disordered" evidence="1">
    <location>
        <begin position="146"/>
        <end position="214"/>
    </location>
</feature>
<evidence type="ECO:0000256" key="1">
    <source>
        <dbReference type="SAM" id="MobiDB-lite"/>
    </source>
</evidence>
<name>A0A7R9DFU0_TIMCR</name>
<dbReference type="AlphaFoldDB" id="A0A7R9DFU0"/>
<organism evidence="2">
    <name type="scientific">Timema cristinae</name>
    <name type="common">Walking stick</name>
    <dbReference type="NCBI Taxonomy" id="61476"/>
    <lineage>
        <taxon>Eukaryota</taxon>
        <taxon>Metazoa</taxon>
        <taxon>Ecdysozoa</taxon>
        <taxon>Arthropoda</taxon>
        <taxon>Hexapoda</taxon>
        <taxon>Insecta</taxon>
        <taxon>Pterygota</taxon>
        <taxon>Neoptera</taxon>
        <taxon>Polyneoptera</taxon>
        <taxon>Phasmatodea</taxon>
        <taxon>Timematodea</taxon>
        <taxon>Timematoidea</taxon>
        <taxon>Timematidae</taxon>
        <taxon>Timema</taxon>
    </lineage>
</organism>
<protein>
    <submittedName>
        <fullName evidence="2">Uncharacterized protein</fullName>
    </submittedName>
</protein>
<dbReference type="EMBL" id="OC324179">
    <property type="protein sequence ID" value="CAD7413960.1"/>
    <property type="molecule type" value="Genomic_DNA"/>
</dbReference>
<gene>
    <name evidence="2" type="ORF">TCEB3V08_LOCUS11941</name>
</gene>